<protein>
    <submittedName>
        <fullName evidence="2">Cytochrome</fullName>
    </submittedName>
</protein>
<evidence type="ECO:0000313" key="3">
    <source>
        <dbReference type="Proteomes" id="UP000250915"/>
    </source>
</evidence>
<proteinExistence type="predicted"/>
<dbReference type="OrthoDB" id="4736945at2"/>
<feature type="region of interest" description="Disordered" evidence="1">
    <location>
        <begin position="25"/>
        <end position="49"/>
    </location>
</feature>
<gene>
    <name evidence="2" type="ORF">DQP57_07400</name>
</gene>
<dbReference type="Proteomes" id="UP000250915">
    <property type="component" value="Unassembled WGS sequence"/>
</dbReference>
<sequence length="49" mass="5315">MCRPSPVNSFDRSICSETHRFDPSPFDGTMARNKSDACPAPLSPDVNCG</sequence>
<dbReference type="AlphaFoldDB" id="A0A329M3D2"/>
<comment type="caution">
    <text evidence="2">The sequence shown here is derived from an EMBL/GenBank/DDBJ whole genome shotgun (WGS) entry which is preliminary data.</text>
</comment>
<dbReference type="EMBL" id="QMEV01000010">
    <property type="protein sequence ID" value="RAV13706.1"/>
    <property type="molecule type" value="Genomic_DNA"/>
</dbReference>
<reference evidence="2 3" key="1">
    <citation type="submission" date="2018-06" db="EMBL/GenBank/DDBJ databases">
        <title>NTM in soil in Japan.</title>
        <authorList>
            <person name="Ohya K."/>
        </authorList>
    </citation>
    <scope>NUCLEOTIDE SEQUENCE [LARGE SCALE GENOMIC DNA]</scope>
    <source>
        <strain evidence="2 3">GF28</strain>
    </source>
</reference>
<accession>A0A329M3D2</accession>
<evidence type="ECO:0000313" key="2">
    <source>
        <dbReference type="EMBL" id="RAV13706.1"/>
    </source>
</evidence>
<name>A0A329M3D2_9MYCO</name>
<organism evidence="2 3">
    <name type="scientific">Mycobacterium colombiense</name>
    <dbReference type="NCBI Taxonomy" id="339268"/>
    <lineage>
        <taxon>Bacteria</taxon>
        <taxon>Bacillati</taxon>
        <taxon>Actinomycetota</taxon>
        <taxon>Actinomycetes</taxon>
        <taxon>Mycobacteriales</taxon>
        <taxon>Mycobacteriaceae</taxon>
        <taxon>Mycobacterium</taxon>
        <taxon>Mycobacterium avium complex (MAC)</taxon>
    </lineage>
</organism>
<evidence type="ECO:0000256" key="1">
    <source>
        <dbReference type="SAM" id="MobiDB-lite"/>
    </source>
</evidence>